<reference evidence="4 5" key="1">
    <citation type="submission" date="2013-09" db="EMBL/GenBank/DDBJ databases">
        <title>Whole genome shotgun sequence of Vibrio ezurae NBRC 102218.</title>
        <authorList>
            <person name="Yoshida I."/>
            <person name="Hosoyama A."/>
            <person name="Numata M."/>
            <person name="Hashimoto M."/>
            <person name="Hosoyama Y."/>
            <person name="Tsuchikane K."/>
            <person name="Noguchi M."/>
            <person name="Hirakata S."/>
            <person name="Ichikawa N."/>
            <person name="Ohji S."/>
            <person name="Yamazoe A."/>
            <person name="Fujita N."/>
        </authorList>
    </citation>
    <scope>NUCLEOTIDE SEQUENCE [LARGE SCALE GENOMIC DNA]</scope>
    <source>
        <strain evidence="4 5">NBRC 102218</strain>
    </source>
</reference>
<dbReference type="RefSeq" id="WP_021713087.1">
    <property type="nucleotide sequence ID" value="NZ_BATM01000011.1"/>
</dbReference>
<evidence type="ECO:0000313" key="4">
    <source>
        <dbReference type="EMBL" id="GAD79377.1"/>
    </source>
</evidence>
<feature type="domain" description="YknX-like C-terminal permuted SH3-like" evidence="3">
    <location>
        <begin position="285"/>
        <end position="357"/>
    </location>
</feature>
<protein>
    <submittedName>
        <fullName evidence="4">Putative efflux system protein</fullName>
    </submittedName>
</protein>
<dbReference type="SUPFAM" id="SSF111369">
    <property type="entry name" value="HlyD-like secretion proteins"/>
    <property type="match status" value="1"/>
</dbReference>
<dbReference type="STRING" id="1219080.VEZ01S_11_00190"/>
<dbReference type="InterPro" id="IPR058625">
    <property type="entry name" value="MdtA-like_BSH"/>
</dbReference>
<comment type="similarity">
    <text evidence="1">Belongs to the membrane fusion protein (MFP) (TC 8.A.1) family.</text>
</comment>
<organism evidence="4 5">
    <name type="scientific">Vibrio ezurae NBRC 102218</name>
    <dbReference type="NCBI Taxonomy" id="1219080"/>
    <lineage>
        <taxon>Bacteria</taxon>
        <taxon>Pseudomonadati</taxon>
        <taxon>Pseudomonadota</taxon>
        <taxon>Gammaproteobacteria</taxon>
        <taxon>Vibrionales</taxon>
        <taxon>Vibrionaceae</taxon>
        <taxon>Vibrio</taxon>
    </lineage>
</organism>
<dbReference type="PANTHER" id="PTHR30469:SF20">
    <property type="entry name" value="EFFLUX RND TRANSPORTER PERIPLASMIC ADAPTOR SUBUNIT"/>
    <property type="match status" value="1"/>
</dbReference>
<gene>
    <name evidence="4" type="ORF">VEZ01S_11_00190</name>
</gene>
<evidence type="ECO:0000256" key="1">
    <source>
        <dbReference type="ARBA" id="ARBA00009477"/>
    </source>
</evidence>
<name>U3B1R3_9VIBR</name>
<dbReference type="NCBIfam" id="TIGR01730">
    <property type="entry name" value="RND_mfp"/>
    <property type="match status" value="1"/>
</dbReference>
<evidence type="ECO:0000259" key="2">
    <source>
        <dbReference type="Pfam" id="PF25917"/>
    </source>
</evidence>
<dbReference type="Pfam" id="PF25989">
    <property type="entry name" value="YknX_C"/>
    <property type="match status" value="1"/>
</dbReference>
<dbReference type="AlphaFoldDB" id="U3B1R3"/>
<evidence type="ECO:0000259" key="3">
    <source>
        <dbReference type="Pfam" id="PF25989"/>
    </source>
</evidence>
<dbReference type="PROSITE" id="PS51257">
    <property type="entry name" value="PROKAR_LIPOPROTEIN"/>
    <property type="match status" value="1"/>
</dbReference>
<dbReference type="Gene3D" id="2.40.50.100">
    <property type="match status" value="1"/>
</dbReference>
<evidence type="ECO:0000313" key="5">
    <source>
        <dbReference type="Proteomes" id="UP000016562"/>
    </source>
</evidence>
<dbReference type="Gene3D" id="1.10.287.470">
    <property type="entry name" value="Helix hairpin bin"/>
    <property type="match status" value="1"/>
</dbReference>
<dbReference type="eggNOG" id="COG0845">
    <property type="taxonomic scope" value="Bacteria"/>
</dbReference>
<dbReference type="Pfam" id="PF25917">
    <property type="entry name" value="BSH_RND"/>
    <property type="match status" value="1"/>
</dbReference>
<keyword evidence="5" id="KW-1185">Reference proteome</keyword>
<accession>U3B1R3</accession>
<dbReference type="InterPro" id="IPR006143">
    <property type="entry name" value="RND_pump_MFP"/>
</dbReference>
<dbReference type="Gene3D" id="2.40.30.170">
    <property type="match status" value="1"/>
</dbReference>
<sequence length="364" mass="39826">MMRPIKWLCKGFVLAVFTTVLVGCEKPVVEPVQPVAKVEVLQLGKPQASDRIYFPAVAQAALRSHLSFQVSGEITKLVVNEGDRVKKGDLLAQLDTRDFNIALDNARASYAAINSQYKRSKPLVAKGLLAQSQFDELAAQRSIALVDLKLAQLYLKFTTLKAPTDGIISRVSADRFENVQVGQQIVNIHSTDEVEVLIQVPDRLFVHQPTQRDLRKVTAKVKVESGNVYDAKIKEFTTEPDPATGTYNLTLIMPMPENEIILDGMALEVTAKSSDAGLNVSFGSDIPLSAVVNADGDTLDRTETYVWVLEGNTVRKQQVQLGKMRDKTVQIIGGLNGAEQIVIKGLSKLREGSAVEVVSKEAAL</sequence>
<dbReference type="GO" id="GO:0015562">
    <property type="term" value="F:efflux transmembrane transporter activity"/>
    <property type="evidence" value="ECO:0007669"/>
    <property type="project" value="TreeGrafter"/>
</dbReference>
<feature type="domain" description="Multidrug resistance protein MdtA-like barrel-sandwich hybrid" evidence="2">
    <location>
        <begin position="68"/>
        <end position="188"/>
    </location>
</feature>
<dbReference type="InterPro" id="IPR058637">
    <property type="entry name" value="YknX-like_C"/>
</dbReference>
<dbReference type="PANTHER" id="PTHR30469">
    <property type="entry name" value="MULTIDRUG RESISTANCE PROTEIN MDTA"/>
    <property type="match status" value="1"/>
</dbReference>
<proteinExistence type="inferred from homology"/>
<dbReference type="Gene3D" id="2.40.420.20">
    <property type="match status" value="1"/>
</dbReference>
<dbReference type="Proteomes" id="UP000016562">
    <property type="component" value="Unassembled WGS sequence"/>
</dbReference>
<dbReference type="OrthoDB" id="1185083at2"/>
<dbReference type="EMBL" id="BATM01000011">
    <property type="protein sequence ID" value="GAD79377.1"/>
    <property type="molecule type" value="Genomic_DNA"/>
</dbReference>
<dbReference type="GO" id="GO:1990281">
    <property type="term" value="C:efflux pump complex"/>
    <property type="evidence" value="ECO:0007669"/>
    <property type="project" value="TreeGrafter"/>
</dbReference>
<comment type="caution">
    <text evidence="4">The sequence shown here is derived from an EMBL/GenBank/DDBJ whole genome shotgun (WGS) entry which is preliminary data.</text>
</comment>